<feature type="compositionally biased region" description="Basic and acidic residues" evidence="2">
    <location>
        <begin position="466"/>
        <end position="480"/>
    </location>
</feature>
<protein>
    <submittedName>
        <fullName evidence="5">Repeat domain-containing protein</fullName>
    </submittedName>
</protein>
<dbReference type="InterPro" id="IPR013517">
    <property type="entry name" value="FG-GAP"/>
</dbReference>
<accession>A0A1N7B8K8</accession>
<dbReference type="Pfam" id="PF13860">
    <property type="entry name" value="FlgD_ig"/>
    <property type="match status" value="1"/>
</dbReference>
<reference evidence="5 6" key="1">
    <citation type="submission" date="2017-01" db="EMBL/GenBank/DDBJ databases">
        <authorList>
            <person name="Mah S.A."/>
            <person name="Swanson W.J."/>
            <person name="Moy G.W."/>
            <person name="Vacquier V.D."/>
        </authorList>
    </citation>
    <scope>NUCLEOTIDE SEQUENCE [LARGE SCALE GENOMIC DNA]</scope>
    <source>
        <strain evidence="5 6">DSM 45758</strain>
    </source>
</reference>
<feature type="compositionally biased region" description="Polar residues" evidence="2">
    <location>
        <begin position="454"/>
        <end position="465"/>
    </location>
</feature>
<keyword evidence="6" id="KW-1185">Reference proteome</keyword>
<dbReference type="STRING" id="1198245.SAMN05444858_110182"/>
<dbReference type="Gene3D" id="2.115.10.10">
    <property type="entry name" value="Tachylectin 2"/>
    <property type="match status" value="1"/>
</dbReference>
<proteinExistence type="predicted"/>
<dbReference type="AlphaFoldDB" id="A0A1N7B8K8"/>
<feature type="region of interest" description="Disordered" evidence="2">
    <location>
        <begin position="454"/>
        <end position="480"/>
    </location>
</feature>
<feature type="chain" id="PRO_5012749210" evidence="3">
    <location>
        <begin position="48"/>
        <end position="1105"/>
    </location>
</feature>
<feature type="domain" description="FlgD/Vpr Ig-like" evidence="4">
    <location>
        <begin position="762"/>
        <end position="824"/>
    </location>
</feature>
<dbReference type="PANTHER" id="PTHR44103:SF1">
    <property type="entry name" value="PROPROTEIN CONVERTASE P"/>
    <property type="match status" value="1"/>
</dbReference>
<dbReference type="SUPFAM" id="SSF69318">
    <property type="entry name" value="Integrin alpha N-terminal domain"/>
    <property type="match status" value="2"/>
</dbReference>
<dbReference type="EMBL" id="FTNF01000010">
    <property type="protein sequence ID" value="SIR47624.1"/>
    <property type="molecule type" value="Genomic_DNA"/>
</dbReference>
<dbReference type="InterPro" id="IPR025965">
    <property type="entry name" value="FlgD/Vpr_Ig-like"/>
</dbReference>
<evidence type="ECO:0000256" key="3">
    <source>
        <dbReference type="SAM" id="SignalP"/>
    </source>
</evidence>
<evidence type="ECO:0000256" key="1">
    <source>
        <dbReference type="ARBA" id="ARBA00022729"/>
    </source>
</evidence>
<sequence>MARPGRRRRATTPDSTTSVVRPVAATTAALAAALSLTITMTATPSVAAPTTSSVTTTDELVLPAEPRAVPRATQILNAGVTGFLWAQEGDDRLLWTEYVSGTTTALERRLATPLEYDIDTGYFRWNPLDDAGYGTGSDTVALYSAEPAPHVTLLRGATPTGVEVPIPEGHSYRGTFGDVVLTRTGDDGSPAAYHLWRVHGEDVTGTTVTGLPADAHEVVVEDGDARSVVLRYKVGDGSEGSDVWPHWGLVDLATAALTPLPDRVDPENGWEVSGFRLSTDSVLRLRAGRGGADVYDRSDLSAQPHTLDTGSFSYQAEFAVVDSALLGVEPVWPGNNLYRGQPLWAYSFGGTEIVRTKVMDPAAHQIVPAPDGSVLVAGAERYVEEGDLDWGVYRVAQAADGSITRSRLTAVEPVPARIYGLALGSGILSRADDSTAYAPGSTIGAYRSTWLTTPSAGGTPTVQRSTVDRSVDGSDGDCQPRDGSRARCIWMLADGTGHHGRRYDTGTADGSELNILYPNGSTEWGPSIDTGASSPELMDLSGRYAVIDQAAGGWQYIGEFRPGADGVVLQRRDEVAAAVWGSTLWSGATSGGTVTATRLPAGSPVETFTTGNGCTPSGLQAVGRWVYWTCVDYWGYERGTGLYDRTTKRTATAPPGDVLLGDNYLVQHVPGTGADSGLKLIDLHGGLPASGSHTDLPSRMLTTGAALGPDSYGRSGWTVDRFGGGVAYADTEQRVHVVPSGVPTSALTAIDSALTSAAASWSGTWWLSKPAASWTVAIRTASGALIRTLAGSAARGLLTADWDGRNSAGVLVANGTYTWTLTAQPADGQGTALALSGTTPVTDGLAAPRDYAGKDGVGEVFTFDGSGTLAIHRGTGTGTLGSAISGPGWPVNTRFVPFGDLDGDRCNDVLVLTGTGVLRAYHPACGEALTPSTPSTGFAGTVSWRRYDLLTSPGDVDGDGRPDLVARESLTGDVYLFKGTSTGALSARSRIGAGWTGYKQIVGAGDLNGDGRGDLLALDGSNALWRFDADPASPGTIKAGVKVFDGWGASYNAIVGVGDLTGDGRADLVARDTTGNVWRHNGTGNGSFGSGTKIATGWQGYRAVV</sequence>
<name>A0A1N7B8K8_9ACTN</name>
<dbReference type="PANTHER" id="PTHR44103">
    <property type="entry name" value="PROPROTEIN CONVERTASE P"/>
    <property type="match status" value="1"/>
</dbReference>
<gene>
    <name evidence="5" type="ORF">SAMN05444858_110182</name>
</gene>
<evidence type="ECO:0000313" key="6">
    <source>
        <dbReference type="Proteomes" id="UP000186004"/>
    </source>
</evidence>
<keyword evidence="1 3" id="KW-0732">Signal</keyword>
<dbReference type="Gene3D" id="2.60.40.4070">
    <property type="match status" value="1"/>
</dbReference>
<dbReference type="InterPro" id="IPR028994">
    <property type="entry name" value="Integrin_alpha_N"/>
</dbReference>
<organism evidence="5 6">
    <name type="scientific">Micromonospora avicenniae</name>
    <dbReference type="NCBI Taxonomy" id="1198245"/>
    <lineage>
        <taxon>Bacteria</taxon>
        <taxon>Bacillati</taxon>
        <taxon>Actinomycetota</taxon>
        <taxon>Actinomycetes</taxon>
        <taxon>Micromonosporales</taxon>
        <taxon>Micromonosporaceae</taxon>
        <taxon>Micromonospora</taxon>
    </lineage>
</organism>
<evidence type="ECO:0000313" key="5">
    <source>
        <dbReference type="EMBL" id="SIR47624.1"/>
    </source>
</evidence>
<evidence type="ECO:0000259" key="4">
    <source>
        <dbReference type="Pfam" id="PF13860"/>
    </source>
</evidence>
<dbReference type="Pfam" id="PF13517">
    <property type="entry name" value="FG-GAP_3"/>
    <property type="match status" value="1"/>
</dbReference>
<evidence type="ECO:0000256" key="2">
    <source>
        <dbReference type="SAM" id="MobiDB-lite"/>
    </source>
</evidence>
<feature type="signal peptide" evidence="3">
    <location>
        <begin position="1"/>
        <end position="47"/>
    </location>
</feature>
<dbReference type="Proteomes" id="UP000186004">
    <property type="component" value="Unassembled WGS sequence"/>
</dbReference>